<feature type="compositionally biased region" description="Basic and acidic residues" evidence="1">
    <location>
        <begin position="16"/>
        <end position="28"/>
    </location>
</feature>
<reference evidence="3" key="1">
    <citation type="submission" date="2020-09" db="EMBL/GenBank/DDBJ databases">
        <title>The genome sequence of strain Labrenzia suaedae 4C16A.</title>
        <authorList>
            <person name="Liu Y."/>
        </authorList>
    </citation>
    <scope>NUCLEOTIDE SEQUENCE [LARGE SCALE GENOMIC DNA]</scope>
    <source>
        <strain evidence="3">4C16A</strain>
    </source>
</reference>
<evidence type="ECO:0000256" key="1">
    <source>
        <dbReference type="SAM" id="MobiDB-lite"/>
    </source>
</evidence>
<dbReference type="RefSeq" id="WP_192145640.1">
    <property type="nucleotide sequence ID" value="NZ_JACYXI010000001.1"/>
</dbReference>
<feature type="compositionally biased region" description="Polar residues" evidence="1">
    <location>
        <begin position="44"/>
        <end position="61"/>
    </location>
</feature>
<dbReference type="EMBL" id="JACYXI010000001">
    <property type="protein sequence ID" value="MBD8890150.1"/>
    <property type="molecule type" value="Genomic_DNA"/>
</dbReference>
<reference evidence="2 3" key="2">
    <citation type="journal article" date="2021" name="Int. J. Syst. Evol. Microbiol.">
        <title>Roseibium litorale sp. nov., isolated from a tidal flat sediment and proposal for the reclassification of Labrenzia polysiphoniae as Roseibium polysiphoniae comb. nov.</title>
        <authorList>
            <person name="Liu Y."/>
            <person name="Pei T."/>
            <person name="Du J."/>
            <person name="Chao M."/>
            <person name="Deng M.R."/>
            <person name="Zhu H."/>
        </authorList>
    </citation>
    <scope>NUCLEOTIDE SEQUENCE [LARGE SCALE GENOMIC DNA]</scope>
    <source>
        <strain evidence="2 3">4C16A</strain>
    </source>
</reference>
<keyword evidence="3" id="KW-1185">Reference proteome</keyword>
<evidence type="ECO:0000313" key="2">
    <source>
        <dbReference type="EMBL" id="MBD8890150.1"/>
    </source>
</evidence>
<sequence length="68" mass="7349">MNPKDETYQARLGGRYIRDPETGERVLDAAEAGLNSRDPGNGGQSQSDEAPQAQPRKQASNHAARKGK</sequence>
<gene>
    <name evidence="2" type="ORF">IG616_01200</name>
</gene>
<protein>
    <recommendedName>
        <fullName evidence="4">Multidrug transporter</fullName>
    </recommendedName>
</protein>
<evidence type="ECO:0000313" key="3">
    <source>
        <dbReference type="Proteomes" id="UP000632063"/>
    </source>
</evidence>
<proteinExistence type="predicted"/>
<dbReference type="Proteomes" id="UP000632063">
    <property type="component" value="Unassembled WGS sequence"/>
</dbReference>
<comment type="caution">
    <text evidence="2">The sequence shown here is derived from an EMBL/GenBank/DDBJ whole genome shotgun (WGS) entry which is preliminary data.</text>
</comment>
<feature type="region of interest" description="Disordered" evidence="1">
    <location>
        <begin position="1"/>
        <end position="68"/>
    </location>
</feature>
<evidence type="ECO:0008006" key="4">
    <source>
        <dbReference type="Google" id="ProtNLM"/>
    </source>
</evidence>
<accession>A0ABR9CH06</accession>
<organism evidence="2 3">
    <name type="scientific">Roseibium litorale</name>
    <dbReference type="NCBI Taxonomy" id="2803841"/>
    <lineage>
        <taxon>Bacteria</taxon>
        <taxon>Pseudomonadati</taxon>
        <taxon>Pseudomonadota</taxon>
        <taxon>Alphaproteobacteria</taxon>
        <taxon>Hyphomicrobiales</taxon>
        <taxon>Stappiaceae</taxon>
        <taxon>Roseibium</taxon>
    </lineage>
</organism>
<name>A0ABR9CH06_9HYPH</name>